<name>A0ABT3PRI2_9BACT</name>
<dbReference type="PANTHER" id="PTHR43143:SF1">
    <property type="entry name" value="SERINE_THREONINE-PROTEIN PHOSPHATASE CPPED1"/>
    <property type="match status" value="1"/>
</dbReference>
<dbReference type="Gene3D" id="3.60.21.10">
    <property type="match status" value="1"/>
</dbReference>
<proteinExistence type="predicted"/>
<dbReference type="SUPFAM" id="SSF56300">
    <property type="entry name" value="Metallo-dependent phosphatases"/>
    <property type="match status" value="1"/>
</dbReference>
<dbReference type="InterPro" id="IPR051918">
    <property type="entry name" value="STPP_CPPED1"/>
</dbReference>
<evidence type="ECO:0000313" key="2">
    <source>
        <dbReference type="EMBL" id="MCW9708469.1"/>
    </source>
</evidence>
<reference evidence="2 3" key="1">
    <citation type="submission" date="2021-03" db="EMBL/GenBank/DDBJ databases">
        <title>Aliifodinibius sp. nov., a new bacterium isolated from saline soil.</title>
        <authorList>
            <person name="Galisteo C."/>
            <person name="De La Haba R."/>
            <person name="Sanchez-Porro C."/>
            <person name="Ventosa A."/>
        </authorList>
    </citation>
    <scope>NUCLEOTIDE SEQUENCE [LARGE SCALE GENOMIC DNA]</scope>
    <source>
        <strain evidence="2 3">1BSP15-2V2</strain>
    </source>
</reference>
<dbReference type="Proteomes" id="UP001207918">
    <property type="component" value="Unassembled WGS sequence"/>
</dbReference>
<accession>A0ABT3PRI2</accession>
<evidence type="ECO:0000313" key="3">
    <source>
        <dbReference type="Proteomes" id="UP001207918"/>
    </source>
</evidence>
<dbReference type="Pfam" id="PF00149">
    <property type="entry name" value="Metallophos"/>
    <property type="match status" value="1"/>
</dbReference>
<feature type="domain" description="Calcineurin-like phosphoesterase" evidence="1">
    <location>
        <begin position="36"/>
        <end position="256"/>
    </location>
</feature>
<organism evidence="2 3">
    <name type="scientific">Fodinibius salsisoli</name>
    <dbReference type="NCBI Taxonomy" id="2820877"/>
    <lineage>
        <taxon>Bacteria</taxon>
        <taxon>Pseudomonadati</taxon>
        <taxon>Balneolota</taxon>
        <taxon>Balneolia</taxon>
        <taxon>Balneolales</taxon>
        <taxon>Balneolaceae</taxon>
        <taxon>Fodinibius</taxon>
    </lineage>
</organism>
<evidence type="ECO:0000259" key="1">
    <source>
        <dbReference type="Pfam" id="PF00149"/>
    </source>
</evidence>
<comment type="caution">
    <text evidence="2">The sequence shown here is derived from an EMBL/GenBank/DDBJ whole genome shotgun (WGS) entry which is preliminary data.</text>
</comment>
<dbReference type="InterPro" id="IPR004843">
    <property type="entry name" value="Calcineurin-like_PHP"/>
</dbReference>
<sequence length="311" mass="35599">MDRKDFLKYSGSATLGSLLTAGKTDKQSTENKKRVLRIAHITDVHVSNNTNDKYRSAKGLEQCLHHLQGQQDPPDIIFNGGDAINDALGASRSEVKAQWDLWHRILRQENGLPVIDCIGNHDVWGEGAKDDPLYGKKWAMEAMELDQRYYSFDRAGWHFIVLDSTRSVNGDWYTARLDEEQFAWLKEELAETPEDTPVLVLSHIPIVCAAAYFDGDNEKSGDWEVPGAWMHIDARRIVELFHQHPNVQLCISGHIHLLDRVDYNDVTYYCNGAVSGNWWNGHYQQTPPGYAMINLYEDGSFEREYLSYYNT</sequence>
<keyword evidence="3" id="KW-1185">Reference proteome</keyword>
<dbReference type="EMBL" id="JAGGJA010000013">
    <property type="protein sequence ID" value="MCW9708469.1"/>
    <property type="molecule type" value="Genomic_DNA"/>
</dbReference>
<dbReference type="RefSeq" id="WP_265767253.1">
    <property type="nucleotide sequence ID" value="NZ_JAGGJA010000013.1"/>
</dbReference>
<dbReference type="PANTHER" id="PTHR43143">
    <property type="entry name" value="METALLOPHOSPHOESTERASE, CALCINEURIN SUPERFAMILY"/>
    <property type="match status" value="1"/>
</dbReference>
<dbReference type="InterPro" id="IPR029052">
    <property type="entry name" value="Metallo-depent_PP-like"/>
</dbReference>
<gene>
    <name evidence="2" type="ORF">J6I44_16525</name>
</gene>
<protein>
    <submittedName>
        <fullName evidence="2">Metallophosphoesterase</fullName>
    </submittedName>
</protein>